<protein>
    <submittedName>
        <fullName evidence="1">Uncharacterized protein</fullName>
    </submittedName>
</protein>
<dbReference type="SUPFAM" id="SSF52129">
    <property type="entry name" value="Caspase-like"/>
    <property type="match status" value="1"/>
</dbReference>
<dbReference type="InParanoid" id="E9GUB5"/>
<dbReference type="InterPro" id="IPR029030">
    <property type="entry name" value="Caspase-like_dom_sf"/>
</dbReference>
<evidence type="ECO:0000313" key="2">
    <source>
        <dbReference type="Proteomes" id="UP000000305"/>
    </source>
</evidence>
<dbReference type="AlphaFoldDB" id="E9GUB5"/>
<gene>
    <name evidence="1" type="ORF">DAPPUDRAFT_106708</name>
</gene>
<dbReference type="Proteomes" id="UP000000305">
    <property type="component" value="Unassembled WGS sequence"/>
</dbReference>
<dbReference type="EMBL" id="GL732566">
    <property type="protein sequence ID" value="EFX76805.1"/>
    <property type="molecule type" value="Genomic_DNA"/>
</dbReference>
<evidence type="ECO:0000313" key="1">
    <source>
        <dbReference type="EMBL" id="EFX76805.1"/>
    </source>
</evidence>
<dbReference type="HOGENOM" id="CLU_1808160_0_0_1"/>
<dbReference type="KEGG" id="dpx:DAPPUDRAFT_106708"/>
<sequence>MGTTIEDEDSSEESSGSDVEIVNQAEFLSSSKEVIRMEMVPNDLEFFVSWPTTPGYKAYERDCQNAEKTLDLCTMMTLVNKRVPDDEFFRRQIKELSYQKIGKTCYEHATYELLKSFYARIFRRRKEWGELFTMQSLATWHRE</sequence>
<proteinExistence type="predicted"/>
<accession>E9GUB5</accession>
<keyword evidence="2" id="KW-1185">Reference proteome</keyword>
<dbReference type="Gene3D" id="3.40.50.1460">
    <property type="match status" value="1"/>
</dbReference>
<reference evidence="1 2" key="1">
    <citation type="journal article" date="2011" name="Science">
        <title>The ecoresponsive genome of Daphnia pulex.</title>
        <authorList>
            <person name="Colbourne J.K."/>
            <person name="Pfrender M.E."/>
            <person name="Gilbert D."/>
            <person name="Thomas W.K."/>
            <person name="Tucker A."/>
            <person name="Oakley T.H."/>
            <person name="Tokishita S."/>
            <person name="Aerts A."/>
            <person name="Arnold G.J."/>
            <person name="Basu M.K."/>
            <person name="Bauer D.J."/>
            <person name="Caceres C.E."/>
            <person name="Carmel L."/>
            <person name="Casola C."/>
            <person name="Choi J.H."/>
            <person name="Detter J.C."/>
            <person name="Dong Q."/>
            <person name="Dusheyko S."/>
            <person name="Eads B.D."/>
            <person name="Frohlich T."/>
            <person name="Geiler-Samerotte K.A."/>
            <person name="Gerlach D."/>
            <person name="Hatcher P."/>
            <person name="Jogdeo S."/>
            <person name="Krijgsveld J."/>
            <person name="Kriventseva E.V."/>
            <person name="Kultz D."/>
            <person name="Laforsch C."/>
            <person name="Lindquist E."/>
            <person name="Lopez J."/>
            <person name="Manak J.R."/>
            <person name="Muller J."/>
            <person name="Pangilinan J."/>
            <person name="Patwardhan R.P."/>
            <person name="Pitluck S."/>
            <person name="Pritham E.J."/>
            <person name="Rechtsteiner A."/>
            <person name="Rho M."/>
            <person name="Rogozin I.B."/>
            <person name="Sakarya O."/>
            <person name="Salamov A."/>
            <person name="Schaack S."/>
            <person name="Shapiro H."/>
            <person name="Shiga Y."/>
            <person name="Skalitzky C."/>
            <person name="Smith Z."/>
            <person name="Souvorov A."/>
            <person name="Sung W."/>
            <person name="Tang Z."/>
            <person name="Tsuchiya D."/>
            <person name="Tu H."/>
            <person name="Vos H."/>
            <person name="Wang M."/>
            <person name="Wolf Y.I."/>
            <person name="Yamagata H."/>
            <person name="Yamada T."/>
            <person name="Ye Y."/>
            <person name="Shaw J.R."/>
            <person name="Andrews J."/>
            <person name="Crease T.J."/>
            <person name="Tang H."/>
            <person name="Lucas S.M."/>
            <person name="Robertson H.M."/>
            <person name="Bork P."/>
            <person name="Koonin E.V."/>
            <person name="Zdobnov E.M."/>
            <person name="Grigoriev I.V."/>
            <person name="Lynch M."/>
            <person name="Boore J.L."/>
        </authorList>
    </citation>
    <scope>NUCLEOTIDE SEQUENCE [LARGE SCALE GENOMIC DNA]</scope>
</reference>
<organism evidence="1 2">
    <name type="scientific">Daphnia pulex</name>
    <name type="common">Water flea</name>
    <dbReference type="NCBI Taxonomy" id="6669"/>
    <lineage>
        <taxon>Eukaryota</taxon>
        <taxon>Metazoa</taxon>
        <taxon>Ecdysozoa</taxon>
        <taxon>Arthropoda</taxon>
        <taxon>Crustacea</taxon>
        <taxon>Branchiopoda</taxon>
        <taxon>Diplostraca</taxon>
        <taxon>Cladocera</taxon>
        <taxon>Anomopoda</taxon>
        <taxon>Daphniidae</taxon>
        <taxon>Daphnia</taxon>
    </lineage>
</organism>
<name>E9GUB5_DAPPU</name>